<sequence length="224" mass="23462">MSLKFATIAACAVGGLMMGSGVAHATPSLDFSVQAWTAQTPNSGSASSNQQALPSNPIISATNAFFTGNFLGLPNWQDNSQNTNTLNDFTNNLTGFSNVKYYNGNSGTTVLSTGGFGSATLFDLTFTLNHTLSATVTHDDGFSLWNATNTGNALFNYAHPTSAVPDSISVGPGTYNLWYLEANGAPAQLTFSNVKVPEPGSLLLLGTGLVGLGLILRRRRSRTA</sequence>
<keyword evidence="3" id="KW-1185">Reference proteome</keyword>
<dbReference type="InterPro" id="IPR013424">
    <property type="entry name" value="Ice-binding_C"/>
</dbReference>
<evidence type="ECO:0000313" key="2">
    <source>
        <dbReference type="EMBL" id="BAJ82968.1"/>
    </source>
</evidence>
<dbReference type="AlphaFoldDB" id="F0J7A1"/>
<accession>F0J7A1</accession>
<gene>
    <name evidence="2" type="ordered locus">ACMV_P1_01720</name>
</gene>
<dbReference type="KEGG" id="amv:ACMV_P1_01720"/>
<proteinExistence type="predicted"/>
<dbReference type="EMBL" id="AP012036">
    <property type="protein sequence ID" value="BAJ82968.1"/>
    <property type="molecule type" value="Genomic_DNA"/>
</dbReference>
<protein>
    <recommendedName>
        <fullName evidence="1">Ice-binding protein C-terminal domain-containing protein</fullName>
    </recommendedName>
</protein>
<dbReference type="Pfam" id="PF07589">
    <property type="entry name" value="PEP-CTERM"/>
    <property type="match status" value="1"/>
</dbReference>
<evidence type="ECO:0000313" key="3">
    <source>
        <dbReference type="Proteomes" id="UP000007100"/>
    </source>
</evidence>
<geneLocation type="plasmid" evidence="2 3">
    <name>pACMV1</name>
</geneLocation>
<dbReference type="OrthoDB" id="8256154at2"/>
<keyword evidence="2" id="KW-0614">Plasmid</keyword>
<dbReference type="NCBIfam" id="TIGR02595">
    <property type="entry name" value="PEP_CTERM"/>
    <property type="match status" value="1"/>
</dbReference>
<dbReference type="RefSeq" id="WP_013634986.1">
    <property type="nucleotide sequence ID" value="NC_015178.1"/>
</dbReference>
<dbReference type="HOGENOM" id="CLU_1318628_0_0_5"/>
<name>F0J7A1_ACIMA</name>
<reference evidence="2 3" key="1">
    <citation type="submission" date="2010-12" db="EMBL/GenBank/DDBJ databases">
        <title>Whole genome sequence of Acidiphilium multivorum AIU301.</title>
        <authorList>
            <person name="Narita-Yamada S."/>
            <person name="Nakamura S."/>
            <person name="Ito N."/>
            <person name="Takarada H."/>
            <person name="Katano Y."/>
            <person name="Nakazawa H."/>
            <person name="Hosoyama A."/>
            <person name="Yamada R."/>
            <person name="Fujita N."/>
        </authorList>
    </citation>
    <scope>NUCLEOTIDE SEQUENCE [LARGE SCALE GENOMIC DNA]</scope>
    <source>
        <strain evidence="3">DSM 11245 / JCM 8867 / AIU301</strain>
        <plasmid evidence="2 3">pACMV1</plasmid>
    </source>
</reference>
<organism evidence="2 3">
    <name type="scientific">Acidiphilium multivorum (strain DSM 11245 / JCM 8867 / NBRC 100883 / AIU 301)</name>
    <dbReference type="NCBI Taxonomy" id="926570"/>
    <lineage>
        <taxon>Bacteria</taxon>
        <taxon>Pseudomonadati</taxon>
        <taxon>Pseudomonadota</taxon>
        <taxon>Alphaproteobacteria</taxon>
        <taxon>Acetobacterales</taxon>
        <taxon>Acidocellaceae</taxon>
        <taxon>Acidiphilium</taxon>
    </lineage>
</organism>
<evidence type="ECO:0000259" key="1">
    <source>
        <dbReference type="Pfam" id="PF07589"/>
    </source>
</evidence>
<feature type="domain" description="Ice-binding protein C-terminal" evidence="1">
    <location>
        <begin position="196"/>
        <end position="219"/>
    </location>
</feature>
<dbReference type="Proteomes" id="UP000007100">
    <property type="component" value="Plasmid pACMV1"/>
</dbReference>